<organism evidence="1 2">
    <name type="scientific">Vibrio algicola</name>
    <dbReference type="NCBI Taxonomy" id="2662262"/>
    <lineage>
        <taxon>Bacteria</taxon>
        <taxon>Pseudomonadati</taxon>
        <taxon>Pseudomonadota</taxon>
        <taxon>Gammaproteobacteria</taxon>
        <taxon>Vibrionales</taxon>
        <taxon>Vibrionaceae</taxon>
        <taxon>Vibrio</taxon>
    </lineage>
</organism>
<evidence type="ECO:0008006" key="3">
    <source>
        <dbReference type="Google" id="ProtNLM"/>
    </source>
</evidence>
<dbReference type="RefSeq" id="WP_153446887.1">
    <property type="nucleotide sequence ID" value="NZ_CP045699.1"/>
</dbReference>
<sequence>MGWLGFAVIVIGILWFKKTSSKAKNAMKDPAVFKQYVKSKNYSVAEQKDLCERFGLDYDEVSTPISNHPEAKKPTEPTPPINKTFPNRVKHHPSNTFDVHFTGFKKTEKAILIELAESKEMVVRKDVTKYLNLLCYGYNASQRKLDLARQQGVIILKEPEFKHFVETGEIP</sequence>
<dbReference type="InterPro" id="IPR036420">
    <property type="entry name" value="BRCT_dom_sf"/>
</dbReference>
<accession>A0A5Q0TF10</accession>
<dbReference type="Proteomes" id="UP000348942">
    <property type="component" value="Chromosome 1"/>
</dbReference>
<keyword evidence="2" id="KW-1185">Reference proteome</keyword>
<name>A0A5Q0TF10_9VIBR</name>
<protein>
    <recommendedName>
        <fullName evidence="3">BRCT domain-containing protein</fullName>
    </recommendedName>
</protein>
<evidence type="ECO:0000313" key="2">
    <source>
        <dbReference type="Proteomes" id="UP000348942"/>
    </source>
</evidence>
<evidence type="ECO:0000313" key="1">
    <source>
        <dbReference type="EMBL" id="QGA64736.1"/>
    </source>
</evidence>
<proteinExistence type="predicted"/>
<dbReference type="EMBL" id="CP045699">
    <property type="protein sequence ID" value="QGA64736.1"/>
    <property type="molecule type" value="Genomic_DNA"/>
</dbReference>
<dbReference type="AlphaFoldDB" id="A0A5Q0TF10"/>
<dbReference type="Gene3D" id="3.40.50.10190">
    <property type="entry name" value="BRCT domain"/>
    <property type="match status" value="1"/>
</dbReference>
<gene>
    <name evidence="1" type="ORF">GFB47_04565</name>
</gene>
<reference evidence="1 2" key="1">
    <citation type="submission" date="2019-10" db="EMBL/GenBank/DDBJ databases">
        <title>Vibrio sp. nov., isolated from Coralline algae surface.</title>
        <authorList>
            <person name="Geng Y."/>
            <person name="Zhang X."/>
        </authorList>
    </citation>
    <scope>NUCLEOTIDE SEQUENCE [LARGE SCALE GENOMIC DNA]</scope>
    <source>
        <strain evidence="1 2">SM1977</strain>
    </source>
</reference>